<comment type="caution">
    <text evidence="1">The sequence shown here is derived from an EMBL/GenBank/DDBJ whole genome shotgun (WGS) entry which is preliminary data.</text>
</comment>
<sequence length="334" mass="36892">MTDPRADIQGFLGGLLRCREADLEGYAAAFLAEDAVFDISAPVERLQGRRAILSGFIRPLRTALTRLNRRDELFIGGRNTRANGGDWMASLTHYVGRFSAPLFGILPSDRMVFLRAGEFYRIEEGRIVEARIILDLLDLMRQTGRFPLPFSYGTEMTFPGPVTHDGVIPPDRETGARSLAIVEAMLGALHDYDPTTFGSQSQTGSDGLWDDDLMWYGPGGIGSTTGWDGFVDHHRASFLGAFPDRKGGNHYCRIGDGSYAAVSGWPSMTMTHLGPYLGVAPTGRAMTLRVMDFYRCTDRKIAENWVLLDYIDLLNQMGRDPISDSNRLGGLPGQ</sequence>
<dbReference type="AlphaFoldDB" id="A0A3L9XXS6"/>
<dbReference type="RefSeq" id="WP_121899059.1">
    <property type="nucleotide sequence ID" value="NZ_RCNT01000008.1"/>
</dbReference>
<dbReference type="Pfam" id="PF07366">
    <property type="entry name" value="SnoaL"/>
    <property type="match status" value="2"/>
</dbReference>
<dbReference type="Proteomes" id="UP000281343">
    <property type="component" value="Unassembled WGS sequence"/>
</dbReference>
<dbReference type="PANTHER" id="PTHR38436">
    <property type="entry name" value="POLYKETIDE CYCLASE SNOAL-LIKE DOMAIN"/>
    <property type="match status" value="1"/>
</dbReference>
<dbReference type="InterPro" id="IPR032710">
    <property type="entry name" value="NTF2-like_dom_sf"/>
</dbReference>
<name>A0A3L9XXS6_9RHOB</name>
<dbReference type="EMBL" id="RCNT01000008">
    <property type="protein sequence ID" value="RMA41339.1"/>
    <property type="molecule type" value="Genomic_DNA"/>
</dbReference>
<evidence type="ECO:0008006" key="3">
    <source>
        <dbReference type="Google" id="ProtNLM"/>
    </source>
</evidence>
<reference evidence="1 2" key="1">
    <citation type="submission" date="2018-10" db="EMBL/GenBank/DDBJ databases">
        <authorList>
            <person name="Jung H.S."/>
            <person name="Jeon C.O."/>
        </authorList>
    </citation>
    <scope>NUCLEOTIDE SEQUENCE [LARGE SCALE GENOMIC DNA]</scope>
    <source>
        <strain evidence="1 2">MA-7-27</strain>
    </source>
</reference>
<accession>A0A3L9XXS6</accession>
<organism evidence="1 2">
    <name type="scientific">Rhodophyticola porphyridii</name>
    <dbReference type="NCBI Taxonomy" id="1852017"/>
    <lineage>
        <taxon>Bacteria</taxon>
        <taxon>Pseudomonadati</taxon>
        <taxon>Pseudomonadota</taxon>
        <taxon>Alphaproteobacteria</taxon>
        <taxon>Rhodobacterales</taxon>
        <taxon>Roseobacteraceae</taxon>
        <taxon>Rhodophyticola</taxon>
    </lineage>
</organism>
<evidence type="ECO:0000313" key="1">
    <source>
        <dbReference type="EMBL" id="RMA41339.1"/>
    </source>
</evidence>
<dbReference type="InterPro" id="IPR009959">
    <property type="entry name" value="Cyclase_SnoaL-like"/>
</dbReference>
<evidence type="ECO:0000313" key="2">
    <source>
        <dbReference type="Proteomes" id="UP000281343"/>
    </source>
</evidence>
<gene>
    <name evidence="1" type="ORF">D9R08_15155</name>
</gene>
<dbReference type="OrthoDB" id="1948945at2"/>
<dbReference type="Gene3D" id="3.10.450.50">
    <property type="match status" value="2"/>
</dbReference>
<proteinExistence type="predicted"/>
<protein>
    <recommendedName>
        <fullName evidence="3">Nuclear transport factor 2 family protein</fullName>
    </recommendedName>
</protein>
<dbReference type="SUPFAM" id="SSF54427">
    <property type="entry name" value="NTF2-like"/>
    <property type="match status" value="2"/>
</dbReference>
<dbReference type="PANTHER" id="PTHR38436:SF1">
    <property type="entry name" value="ESTER CYCLASE"/>
    <property type="match status" value="1"/>
</dbReference>
<keyword evidence="2" id="KW-1185">Reference proteome</keyword>
<dbReference type="GO" id="GO:0030638">
    <property type="term" value="P:polyketide metabolic process"/>
    <property type="evidence" value="ECO:0007669"/>
    <property type="project" value="InterPro"/>
</dbReference>